<organism evidence="2">
    <name type="scientific">Bodo saltans virus</name>
    <dbReference type="NCBI Taxonomy" id="2024608"/>
    <lineage>
        <taxon>Viruses</taxon>
        <taxon>Varidnaviria</taxon>
        <taxon>Bamfordvirae</taxon>
        <taxon>Nucleocytoviricota</taxon>
        <taxon>Megaviricetes</taxon>
        <taxon>Imitervirales</taxon>
        <taxon>Mimiviridae</taxon>
        <taxon>Klosneuvirinae</taxon>
        <taxon>Theiavirus</taxon>
        <taxon>Theiavirus salishense</taxon>
    </lineage>
</organism>
<evidence type="ECO:0000313" key="2">
    <source>
        <dbReference type="EMBL" id="ATZ80336.1"/>
    </source>
</evidence>
<feature type="coiled-coil region" evidence="1">
    <location>
        <begin position="173"/>
        <end position="235"/>
    </location>
</feature>
<feature type="coiled-coil region" evidence="1">
    <location>
        <begin position="42"/>
        <end position="76"/>
    </location>
</feature>
<reference evidence="2" key="1">
    <citation type="journal article" date="2017" name="Elife">
        <title>The kinetoplastid-infecting Bodo saltans virus (BsV), a window into the most abundant giant viruses in the sea.</title>
        <authorList>
            <person name="Deeg C.M."/>
            <person name="Chow C.-E.T."/>
            <person name="Suttle C.A."/>
        </authorList>
    </citation>
    <scope>NUCLEOTIDE SEQUENCE</scope>
    <source>
        <strain evidence="2">NG1</strain>
    </source>
</reference>
<gene>
    <name evidence="2" type="ORF">BMW23_0278</name>
</gene>
<dbReference type="EMBL" id="MF782455">
    <property type="protein sequence ID" value="ATZ80336.1"/>
    <property type="molecule type" value="Genomic_DNA"/>
</dbReference>
<name>A0A2H4UTZ9_9VIRU</name>
<protein>
    <submittedName>
        <fullName evidence="2">Uncharacterized protein</fullName>
    </submittedName>
</protein>
<keyword evidence="1" id="KW-0175">Coiled coil</keyword>
<evidence type="ECO:0000313" key="3">
    <source>
        <dbReference type="Proteomes" id="UP000240325"/>
    </source>
</evidence>
<accession>A0A2H4UTZ9</accession>
<sequence length="347" mass="41594">MNTDEQSLTEISNDSRKNFNNHLKQLKQILQLQQLKKQDELLSKILQQNFKLRHQLKQLEQDNENKLQKINVIYCEYQENNNQLILLLQQLQQQPQLQQNQDLLMQIQTQLHQELQEYLGTITNVQVNFILQLHPELTIIEKKIYSSMYEQIITSKAKISELTNTKMELFDILTKKNVDIDNLKEENNKLKIQLEQIQNEMEIINYNYNGLKMKHDELTMKHDGLQQEITEMKNNKAFDRFVIAIQDLNREESLEKKVSSRTQKILQELREDRIDDCHYINDNDSKQKKDDKRNILYDEIKNMPKSLRDMFDNLYPNVLNDIDKYIINQKSTPSPSFVAKTKRWFYC</sequence>
<keyword evidence="3" id="KW-1185">Reference proteome</keyword>
<evidence type="ECO:0000256" key="1">
    <source>
        <dbReference type="SAM" id="Coils"/>
    </source>
</evidence>
<proteinExistence type="predicted"/>
<dbReference type="Proteomes" id="UP000240325">
    <property type="component" value="Segment"/>
</dbReference>